<dbReference type="Proteomes" id="UP001168821">
    <property type="component" value="Unassembled WGS sequence"/>
</dbReference>
<feature type="compositionally biased region" description="Polar residues" evidence="1">
    <location>
        <begin position="17"/>
        <end position="40"/>
    </location>
</feature>
<evidence type="ECO:0000313" key="3">
    <source>
        <dbReference type="Proteomes" id="UP001168821"/>
    </source>
</evidence>
<organism evidence="2 3">
    <name type="scientific">Zophobas morio</name>
    <dbReference type="NCBI Taxonomy" id="2755281"/>
    <lineage>
        <taxon>Eukaryota</taxon>
        <taxon>Metazoa</taxon>
        <taxon>Ecdysozoa</taxon>
        <taxon>Arthropoda</taxon>
        <taxon>Hexapoda</taxon>
        <taxon>Insecta</taxon>
        <taxon>Pterygota</taxon>
        <taxon>Neoptera</taxon>
        <taxon>Endopterygota</taxon>
        <taxon>Coleoptera</taxon>
        <taxon>Polyphaga</taxon>
        <taxon>Cucujiformia</taxon>
        <taxon>Tenebrionidae</taxon>
        <taxon>Zophobas</taxon>
    </lineage>
</organism>
<accession>A0AA38I372</accession>
<feature type="region of interest" description="Disordered" evidence="1">
    <location>
        <begin position="17"/>
        <end position="52"/>
    </location>
</feature>
<sequence>MPTHLPMQVFINVSDIQQKGKSGSRSTARKSLNQVKSLKNTNEEGKQPYRYGGGKQQFERSFHANLLLCFSLRFIRHSTVILQQQSVVIITWRIHSFDFIT</sequence>
<proteinExistence type="predicted"/>
<gene>
    <name evidence="2" type="ORF">Zmor_021791</name>
</gene>
<comment type="caution">
    <text evidence="2">The sequence shown here is derived from an EMBL/GenBank/DDBJ whole genome shotgun (WGS) entry which is preliminary data.</text>
</comment>
<reference evidence="2" key="1">
    <citation type="journal article" date="2023" name="G3 (Bethesda)">
        <title>Whole genome assemblies of Zophobas morio and Tenebrio molitor.</title>
        <authorList>
            <person name="Kaur S."/>
            <person name="Stinson S.A."/>
            <person name="diCenzo G.C."/>
        </authorList>
    </citation>
    <scope>NUCLEOTIDE SEQUENCE</scope>
    <source>
        <strain evidence="2">QUZm001</strain>
    </source>
</reference>
<dbReference type="EMBL" id="JALNTZ010000006">
    <property type="protein sequence ID" value="KAJ3650083.1"/>
    <property type="molecule type" value="Genomic_DNA"/>
</dbReference>
<name>A0AA38I372_9CUCU</name>
<evidence type="ECO:0000256" key="1">
    <source>
        <dbReference type="SAM" id="MobiDB-lite"/>
    </source>
</evidence>
<protein>
    <submittedName>
        <fullName evidence="2">Uncharacterized protein</fullName>
    </submittedName>
</protein>
<keyword evidence="3" id="KW-1185">Reference proteome</keyword>
<dbReference type="AlphaFoldDB" id="A0AA38I372"/>
<evidence type="ECO:0000313" key="2">
    <source>
        <dbReference type="EMBL" id="KAJ3650083.1"/>
    </source>
</evidence>